<dbReference type="Pfam" id="PF00733">
    <property type="entry name" value="Asn_synthase"/>
    <property type="match status" value="1"/>
</dbReference>
<feature type="domain" description="Glutamine amidotransferase type-2" evidence="11">
    <location>
        <begin position="2"/>
        <end position="213"/>
    </location>
</feature>
<dbReference type="AlphaFoldDB" id="A0A7W7YI11"/>
<dbReference type="Proteomes" id="UP000534294">
    <property type="component" value="Unassembled WGS sequence"/>
</dbReference>
<evidence type="ECO:0000256" key="1">
    <source>
        <dbReference type="ARBA" id="ARBA00005187"/>
    </source>
</evidence>
<dbReference type="Pfam" id="PF13537">
    <property type="entry name" value="GATase_7"/>
    <property type="match status" value="1"/>
</dbReference>
<gene>
    <name evidence="12" type="ORF">HNQ64_000800</name>
</gene>
<keyword evidence="5 9" id="KW-0067">ATP-binding</keyword>
<evidence type="ECO:0000259" key="11">
    <source>
        <dbReference type="PROSITE" id="PS51278"/>
    </source>
</evidence>
<dbReference type="EC" id="6.3.5.4" evidence="3"/>
<dbReference type="InterPro" id="IPR001962">
    <property type="entry name" value="Asn_synthase"/>
</dbReference>
<dbReference type="GO" id="GO:0005524">
    <property type="term" value="F:ATP binding"/>
    <property type="evidence" value="ECO:0007669"/>
    <property type="project" value="UniProtKB-KW"/>
</dbReference>
<keyword evidence="8" id="KW-0028">Amino-acid biosynthesis</keyword>
<protein>
    <recommendedName>
        <fullName evidence="3">asparagine synthase (glutamine-hydrolyzing)</fullName>
        <ecNumber evidence="3">6.3.5.4</ecNumber>
    </recommendedName>
</protein>
<proteinExistence type="inferred from homology"/>
<comment type="pathway">
    <text evidence="1">Amino-acid biosynthesis; L-asparagine biosynthesis; L-asparagine from L-aspartate (L-Gln route): step 1/1.</text>
</comment>
<keyword evidence="8" id="KW-0061">Asparagine biosynthesis</keyword>
<evidence type="ECO:0000256" key="8">
    <source>
        <dbReference type="PIRSR" id="PIRSR001589-1"/>
    </source>
</evidence>
<dbReference type="GO" id="GO:0006529">
    <property type="term" value="P:asparagine biosynthetic process"/>
    <property type="evidence" value="ECO:0007669"/>
    <property type="project" value="UniProtKB-KW"/>
</dbReference>
<dbReference type="Gene3D" id="3.60.20.10">
    <property type="entry name" value="Glutamine Phosphoribosylpyrophosphate, subunit 1, domain 1"/>
    <property type="match status" value="1"/>
</dbReference>
<reference evidence="12 13" key="1">
    <citation type="submission" date="2020-08" db="EMBL/GenBank/DDBJ databases">
        <title>Genomic Encyclopedia of Type Strains, Phase IV (KMG-IV): sequencing the most valuable type-strain genomes for metagenomic binning, comparative biology and taxonomic classification.</title>
        <authorList>
            <person name="Goeker M."/>
        </authorList>
    </citation>
    <scope>NUCLEOTIDE SEQUENCE [LARGE SCALE GENOMIC DNA]</scope>
    <source>
        <strain evidence="12 13">DSM 12251</strain>
    </source>
</reference>
<evidence type="ECO:0000256" key="3">
    <source>
        <dbReference type="ARBA" id="ARBA00012737"/>
    </source>
</evidence>
<dbReference type="SUPFAM" id="SSF52402">
    <property type="entry name" value="Adenine nucleotide alpha hydrolases-like"/>
    <property type="match status" value="1"/>
</dbReference>
<dbReference type="InterPro" id="IPR033738">
    <property type="entry name" value="AsnB_N"/>
</dbReference>
<name>A0A7W7YI11_9BACT</name>
<dbReference type="InterPro" id="IPR014729">
    <property type="entry name" value="Rossmann-like_a/b/a_fold"/>
</dbReference>
<dbReference type="InterPro" id="IPR029055">
    <property type="entry name" value="Ntn_hydrolases_N"/>
</dbReference>
<evidence type="ECO:0000256" key="7">
    <source>
        <dbReference type="ARBA" id="ARBA00048741"/>
    </source>
</evidence>
<dbReference type="PANTHER" id="PTHR43284:SF1">
    <property type="entry name" value="ASPARAGINE SYNTHETASE"/>
    <property type="match status" value="1"/>
</dbReference>
<evidence type="ECO:0000313" key="13">
    <source>
        <dbReference type="Proteomes" id="UP000534294"/>
    </source>
</evidence>
<feature type="binding site" evidence="9">
    <location>
        <position position="99"/>
    </location>
    <ligand>
        <name>L-glutamine</name>
        <dbReference type="ChEBI" id="CHEBI:58359"/>
    </ligand>
</feature>
<dbReference type="SUPFAM" id="SSF56235">
    <property type="entry name" value="N-terminal nucleophile aminohydrolases (Ntn hydrolases)"/>
    <property type="match status" value="1"/>
</dbReference>
<dbReference type="PIRSF" id="PIRSF001589">
    <property type="entry name" value="Asn_synthetase_glu-h"/>
    <property type="match status" value="1"/>
</dbReference>
<accession>A0A7W7YI11</accession>
<dbReference type="GO" id="GO:0004066">
    <property type="term" value="F:asparagine synthase (glutamine-hydrolyzing) activity"/>
    <property type="evidence" value="ECO:0007669"/>
    <property type="project" value="UniProtKB-EC"/>
</dbReference>
<organism evidence="12 13">
    <name type="scientific">Prosthecobacter dejongeii</name>
    <dbReference type="NCBI Taxonomy" id="48465"/>
    <lineage>
        <taxon>Bacteria</taxon>
        <taxon>Pseudomonadati</taxon>
        <taxon>Verrucomicrobiota</taxon>
        <taxon>Verrucomicrobiia</taxon>
        <taxon>Verrucomicrobiales</taxon>
        <taxon>Verrucomicrobiaceae</taxon>
        <taxon>Prosthecobacter</taxon>
    </lineage>
</organism>
<keyword evidence="4 9" id="KW-0547">Nucleotide-binding</keyword>
<dbReference type="RefSeq" id="WP_184205534.1">
    <property type="nucleotide sequence ID" value="NZ_JACHIF010000001.1"/>
</dbReference>
<evidence type="ECO:0000313" key="12">
    <source>
        <dbReference type="EMBL" id="MBB5036566.1"/>
    </source>
</evidence>
<dbReference type="PANTHER" id="PTHR43284">
    <property type="entry name" value="ASPARAGINE SYNTHETASE (GLUTAMINE-HYDROLYZING)"/>
    <property type="match status" value="1"/>
</dbReference>
<evidence type="ECO:0000256" key="6">
    <source>
        <dbReference type="ARBA" id="ARBA00022962"/>
    </source>
</evidence>
<comment type="caution">
    <text evidence="12">The sequence shown here is derived from an EMBL/GenBank/DDBJ whole genome shotgun (WGS) entry which is preliminary data.</text>
</comment>
<evidence type="ECO:0000256" key="4">
    <source>
        <dbReference type="ARBA" id="ARBA00022741"/>
    </source>
</evidence>
<evidence type="ECO:0000256" key="2">
    <source>
        <dbReference type="ARBA" id="ARBA00005752"/>
    </source>
</evidence>
<dbReference type="Gene3D" id="3.40.50.620">
    <property type="entry name" value="HUPs"/>
    <property type="match status" value="1"/>
</dbReference>
<dbReference type="InterPro" id="IPR017932">
    <property type="entry name" value="GATase_2_dom"/>
</dbReference>
<feature type="active site" description="For GATase activity" evidence="8">
    <location>
        <position position="2"/>
    </location>
</feature>
<dbReference type="InterPro" id="IPR006426">
    <property type="entry name" value="Asn_synth_AEB"/>
</dbReference>
<dbReference type="CDD" id="cd00712">
    <property type="entry name" value="AsnB"/>
    <property type="match status" value="1"/>
</dbReference>
<keyword evidence="6 8" id="KW-0315">Glutamine amidotransferase</keyword>
<comment type="similarity">
    <text evidence="2">Belongs to the asparagine synthetase family.</text>
</comment>
<evidence type="ECO:0000256" key="10">
    <source>
        <dbReference type="PIRSR" id="PIRSR001589-3"/>
    </source>
</evidence>
<dbReference type="CDD" id="cd01991">
    <property type="entry name" value="Asn_synthase_B_C"/>
    <property type="match status" value="1"/>
</dbReference>
<sequence>MCAIAGIIAPHLETEVAAEKLQTMLRRMRHRGPDGSGIQRRPNCVLGANRLAQVDAFGGQQPMSSPDGRWTLVFNGEIHNHRTLRQDLAEHWPFITQSDTEVLLAALVTWGEQALRRLNGMFAFFLWDTQKNEGLAGRDRLGVKPFVWMPYADGLAFASEAKALIEILPGRPQIHAKAVLEYFVAPCFSGVAEPMFAGMYHLPPGHLLSLREGRMEQRAWWRYDLRRSVNEDAESLQQTLHDLLPRTVARTLDTDTRAAVFLSGGLDSTLLAACAKSHNVTCGYTIVFEGQPHFDYAKALMVKSDDVPFAAEAAREIGLNHHLVPVSRATLADDLRTLAIQNDALPAWEQELAQHHLARAVSTQYRAVLVGDAADETHYGYGFMLDDISICGPAILLCRFGSPKLNPSMEGAALDLIHHYSHLMTEAGHGNNNRADRLRGITHLIVQRWLPRLLHNGDIHTMAHGLEARVPFADAELLELAVQIHPDLALHGGMEKSLLRRAAKGLMPETARVRRKSSLSKDDACTRIYQQEAQKALDASSQLLSHWLDLQALRQLCHPAYTPTEMERALLFRVICFHHWATAYHVREP</sequence>
<keyword evidence="13" id="KW-1185">Reference proteome</keyword>
<dbReference type="EMBL" id="JACHIF010000001">
    <property type="protein sequence ID" value="MBB5036566.1"/>
    <property type="molecule type" value="Genomic_DNA"/>
</dbReference>
<evidence type="ECO:0000256" key="5">
    <source>
        <dbReference type="ARBA" id="ARBA00022840"/>
    </source>
</evidence>
<dbReference type="PROSITE" id="PS51278">
    <property type="entry name" value="GATASE_TYPE_2"/>
    <property type="match status" value="1"/>
</dbReference>
<dbReference type="NCBIfam" id="TIGR01536">
    <property type="entry name" value="asn_synth_AEB"/>
    <property type="match status" value="1"/>
</dbReference>
<dbReference type="InterPro" id="IPR051786">
    <property type="entry name" value="ASN_synthetase/amidase"/>
</dbReference>
<keyword evidence="12" id="KW-0436">Ligase</keyword>
<comment type="catalytic activity">
    <reaction evidence="7">
        <text>L-aspartate + L-glutamine + ATP + H2O = L-asparagine + L-glutamate + AMP + diphosphate + H(+)</text>
        <dbReference type="Rhea" id="RHEA:12228"/>
        <dbReference type="ChEBI" id="CHEBI:15377"/>
        <dbReference type="ChEBI" id="CHEBI:15378"/>
        <dbReference type="ChEBI" id="CHEBI:29985"/>
        <dbReference type="ChEBI" id="CHEBI:29991"/>
        <dbReference type="ChEBI" id="CHEBI:30616"/>
        <dbReference type="ChEBI" id="CHEBI:33019"/>
        <dbReference type="ChEBI" id="CHEBI:58048"/>
        <dbReference type="ChEBI" id="CHEBI:58359"/>
        <dbReference type="ChEBI" id="CHEBI:456215"/>
        <dbReference type="EC" id="6.3.5.4"/>
    </reaction>
</comment>
<feature type="site" description="Important for beta-aspartyl-AMP intermediate formation" evidence="10">
    <location>
        <position position="372"/>
    </location>
</feature>
<evidence type="ECO:0000256" key="9">
    <source>
        <dbReference type="PIRSR" id="PIRSR001589-2"/>
    </source>
</evidence>